<feature type="coiled-coil region" evidence="1">
    <location>
        <begin position="391"/>
        <end position="418"/>
    </location>
</feature>
<gene>
    <name evidence="3" type="ORF">OKIOD_LOCUS2360</name>
</gene>
<feature type="compositionally biased region" description="Low complexity" evidence="2">
    <location>
        <begin position="161"/>
        <end position="172"/>
    </location>
</feature>
<organism evidence="3 4">
    <name type="scientific">Oikopleura dioica</name>
    <name type="common">Tunicate</name>
    <dbReference type="NCBI Taxonomy" id="34765"/>
    <lineage>
        <taxon>Eukaryota</taxon>
        <taxon>Metazoa</taxon>
        <taxon>Chordata</taxon>
        <taxon>Tunicata</taxon>
        <taxon>Appendicularia</taxon>
        <taxon>Copelata</taxon>
        <taxon>Oikopleuridae</taxon>
        <taxon>Oikopleura</taxon>
    </lineage>
</organism>
<evidence type="ECO:0000256" key="2">
    <source>
        <dbReference type="SAM" id="MobiDB-lite"/>
    </source>
</evidence>
<keyword evidence="1" id="KW-0175">Coiled coil</keyword>
<evidence type="ECO:0000313" key="4">
    <source>
        <dbReference type="Proteomes" id="UP001158576"/>
    </source>
</evidence>
<protein>
    <submittedName>
        <fullName evidence="3">Oidioi.mRNA.OKI2018_I69.PAR.g10802.t1.cds</fullName>
    </submittedName>
</protein>
<accession>A0ABN7RSG9</accession>
<proteinExistence type="predicted"/>
<sequence>MSDTRSQGSSRSRNKARLPLPSQLSNTGEVDLLSQFSGNSDPKSKKSSKRSKNLPLPSGQGDAAGDLLSSLLGGSSETRSNNSKSSRRKKLPLPSNGAESSLLNDFLEPSSSTSTTSNQNRSGNRLAPSFAREKSHLSSGSHTVEGESGAQDLLERLTNLSSRSNESGSKRSINTNGSRRNLPKPSQMGKTDDLLSMFSSTQPQEHDYDSENIVYEPADDDEAENEDYFDEGNPPMSPRDTLKEASDVLSILSGHGGGIKPSVLTGRVKYSDDDSKSMSSAGSRERPESQISGKGYISDKSSMVSASNQKSSGLAASLTSSGHEGRQWNQNRAYFLRTAKLREAKKNSPLGKWLPGGSMSSSTRSKNYSNRDEEEEEETLESAPEADQAFVEHLQLELEEARRIIRSHEQKILALQTELGCELSRAFRGFTAYFRLLRRPDLKDEVEAARESCMEEECERVEAEIEKEKVHNENRLLKERNESVSQKIDRITDLFQNFDATLCDFETYDRLKVQIQNLERTKSNSRIPPLKENTRSMSNLDRPQSSTIAIQTDELRTVKSMGDVLTSNALVRTSSLSDIENADPKQLTNEISEAGGLVISSVATGKEIAIPFENKPTSFKVAILGYWMKALILRESDFSGSLYKHL</sequence>
<feature type="compositionally biased region" description="Polar residues" evidence="2">
    <location>
        <begin position="1"/>
        <end position="11"/>
    </location>
</feature>
<name>A0ABN7RSG9_OIKDI</name>
<feature type="region of interest" description="Disordered" evidence="2">
    <location>
        <begin position="347"/>
        <end position="386"/>
    </location>
</feature>
<dbReference type="Proteomes" id="UP001158576">
    <property type="component" value="Chromosome PAR"/>
</dbReference>
<feature type="compositionally biased region" description="Low complexity" evidence="2">
    <location>
        <begin position="53"/>
        <end position="84"/>
    </location>
</feature>
<feature type="compositionally biased region" description="Polar residues" evidence="2">
    <location>
        <begin position="358"/>
        <end position="368"/>
    </location>
</feature>
<feature type="compositionally biased region" description="Acidic residues" evidence="2">
    <location>
        <begin position="217"/>
        <end position="230"/>
    </location>
</feature>
<feature type="region of interest" description="Disordered" evidence="2">
    <location>
        <begin position="1"/>
        <end position="308"/>
    </location>
</feature>
<reference evidence="3 4" key="1">
    <citation type="submission" date="2021-04" db="EMBL/GenBank/DDBJ databases">
        <authorList>
            <person name="Bliznina A."/>
        </authorList>
    </citation>
    <scope>NUCLEOTIDE SEQUENCE [LARGE SCALE GENOMIC DNA]</scope>
</reference>
<evidence type="ECO:0000313" key="3">
    <source>
        <dbReference type="EMBL" id="CAG5085061.1"/>
    </source>
</evidence>
<feature type="compositionally biased region" description="Polar residues" evidence="2">
    <location>
        <begin position="299"/>
        <end position="308"/>
    </location>
</feature>
<evidence type="ECO:0000256" key="1">
    <source>
        <dbReference type="SAM" id="Coils"/>
    </source>
</evidence>
<keyword evidence="4" id="KW-1185">Reference proteome</keyword>
<feature type="coiled-coil region" evidence="1">
    <location>
        <begin position="446"/>
        <end position="487"/>
    </location>
</feature>
<dbReference type="EMBL" id="OU015568">
    <property type="protein sequence ID" value="CAG5085061.1"/>
    <property type="molecule type" value="Genomic_DNA"/>
</dbReference>